<feature type="signal peptide" evidence="1">
    <location>
        <begin position="1"/>
        <end position="21"/>
    </location>
</feature>
<feature type="chain" id="PRO_5019548400" description="Ecp2 effector protein domain-containing protein" evidence="1">
    <location>
        <begin position="22"/>
        <end position="253"/>
    </location>
</feature>
<evidence type="ECO:0000256" key="1">
    <source>
        <dbReference type="SAM" id="SignalP"/>
    </source>
</evidence>
<proteinExistence type="predicted"/>
<dbReference type="STRING" id="363999.A0A439CRS3"/>
<reference evidence="2 3" key="1">
    <citation type="submission" date="2018-12" db="EMBL/GenBank/DDBJ databases">
        <title>Draft genome sequence of Xylaria grammica IHI A82.</title>
        <authorList>
            <person name="Buettner E."/>
            <person name="Kellner H."/>
        </authorList>
    </citation>
    <scope>NUCLEOTIDE SEQUENCE [LARGE SCALE GENOMIC DNA]</scope>
    <source>
        <strain evidence="2 3">IHI A82</strain>
    </source>
</reference>
<protein>
    <recommendedName>
        <fullName evidence="4">Ecp2 effector protein domain-containing protein</fullName>
    </recommendedName>
</protein>
<name>A0A439CRS3_9PEZI</name>
<keyword evidence="3" id="KW-1185">Reference proteome</keyword>
<dbReference type="EMBL" id="RYZI01000507">
    <property type="protein sequence ID" value="RWA04868.1"/>
    <property type="molecule type" value="Genomic_DNA"/>
</dbReference>
<dbReference type="AlphaFoldDB" id="A0A439CRS3"/>
<keyword evidence="1" id="KW-0732">Signal</keyword>
<evidence type="ECO:0000313" key="3">
    <source>
        <dbReference type="Proteomes" id="UP000286045"/>
    </source>
</evidence>
<sequence length="253" mass="27538">MLYMIYAALVWSFLFEKTIKGVLVRDVLDTVSLANRAVVHEGATAAADIGYCGSLDEPTILTTGDNVDGPGFFIANYDDSPETTYFLYENSRDEHPWKYISIRRGIVAFVSVCETWQGRVVRGTPEINLDGKVHNLGTWFKSSIAPNGWMWGDISFLEGCDGGGGVASTDGSNVTRECNETLLAGAPSSALATKETGTQVLAKLVGNTPNQVAKEWELSKCSMDEVWIDGSNSAPVIKSTNGRLRFIFYQGKA</sequence>
<evidence type="ECO:0008006" key="4">
    <source>
        <dbReference type="Google" id="ProtNLM"/>
    </source>
</evidence>
<dbReference type="Proteomes" id="UP000286045">
    <property type="component" value="Unassembled WGS sequence"/>
</dbReference>
<comment type="caution">
    <text evidence="2">The sequence shown here is derived from an EMBL/GenBank/DDBJ whole genome shotgun (WGS) entry which is preliminary data.</text>
</comment>
<gene>
    <name evidence="2" type="ORF">EKO27_g10238</name>
</gene>
<organism evidence="2 3">
    <name type="scientific">Xylaria grammica</name>
    <dbReference type="NCBI Taxonomy" id="363999"/>
    <lineage>
        <taxon>Eukaryota</taxon>
        <taxon>Fungi</taxon>
        <taxon>Dikarya</taxon>
        <taxon>Ascomycota</taxon>
        <taxon>Pezizomycotina</taxon>
        <taxon>Sordariomycetes</taxon>
        <taxon>Xylariomycetidae</taxon>
        <taxon>Xylariales</taxon>
        <taxon>Xylariaceae</taxon>
        <taxon>Xylaria</taxon>
    </lineage>
</organism>
<evidence type="ECO:0000313" key="2">
    <source>
        <dbReference type="EMBL" id="RWA04868.1"/>
    </source>
</evidence>
<accession>A0A439CRS3</accession>